<evidence type="ECO:0000256" key="3">
    <source>
        <dbReference type="PROSITE-ProRule" id="PRU00176"/>
    </source>
</evidence>
<evidence type="ECO:0000256" key="2">
    <source>
        <dbReference type="ARBA" id="ARBA00022884"/>
    </source>
</evidence>
<evidence type="ECO:0000313" key="6">
    <source>
        <dbReference type="EMBL" id="OHT14290.1"/>
    </source>
</evidence>
<sequence length="555" mass="63452">MSKFDSTPNNIIQKHLYIVYLNKTGQKIQPNELHTKLDGFGGLDVLGVYQSSNANLNFPLIIGFLSSDNEIPRENLFAALEDVVSDINSIVPVPFLNLEEIDDLSTFYVCHFPNEFTDNKEFDAYLRSISPNFMILPKNDYIMVSAQTPNQAVLFRRFITALKINEISPFVTTSRSKILPMIVVKGIPNEVDKKEIASLFKRFANQNHQNNNSQNNNQSNPQNIHQNNLQGVNNYNRIHKYNYIKPLNNSPTYSIRFTYHDIESAKKAVSDLNFTQIDDKEITVSLFLPDKKFKNEMTQWRLIVNNLPNILPIQFHRVFSAYGEIYKTKIYKTPTTYGVVKYLSQETANHVEEKLNQAFLNNSKIEVIRVRTILIQNFVGTITEDGIKQMFIDFNPISVKINKLPDGRRPMVFISFKNDADSSNAIESANIRFSDGMKLAAAPFLSREEQKIAKMNDTRNSENTLFLQNLPSSYTQESLIDLCKTYGNLLSATIIPNLNTNMSLNPLKQPVKNGIVQFVDGDSAQRALKNLENFQIEGQILRISPYKDKKGYNKK</sequence>
<name>A0A1J4KT46_9EUKA</name>
<organism evidence="6 7">
    <name type="scientific">Tritrichomonas foetus</name>
    <dbReference type="NCBI Taxonomy" id="1144522"/>
    <lineage>
        <taxon>Eukaryota</taxon>
        <taxon>Metamonada</taxon>
        <taxon>Parabasalia</taxon>
        <taxon>Tritrichomonadida</taxon>
        <taxon>Tritrichomonadidae</taxon>
        <taxon>Tritrichomonas</taxon>
    </lineage>
</organism>
<dbReference type="GO" id="GO:0003723">
    <property type="term" value="F:RNA binding"/>
    <property type="evidence" value="ECO:0007669"/>
    <property type="project" value="UniProtKB-UniRule"/>
</dbReference>
<keyword evidence="1" id="KW-0677">Repeat</keyword>
<reference evidence="6" key="1">
    <citation type="submission" date="2016-10" db="EMBL/GenBank/DDBJ databases">
        <authorList>
            <person name="Benchimol M."/>
            <person name="Almeida L.G."/>
            <person name="Vasconcelos A.T."/>
            <person name="Perreira-Neves A."/>
            <person name="Rosa I.A."/>
            <person name="Tasca T."/>
            <person name="Bogo M.R."/>
            <person name="de Souza W."/>
        </authorList>
    </citation>
    <scope>NUCLEOTIDE SEQUENCE [LARGE SCALE GENOMIC DNA]</scope>
    <source>
        <strain evidence="6">K</strain>
    </source>
</reference>
<feature type="domain" description="RRM" evidence="5">
    <location>
        <begin position="463"/>
        <end position="548"/>
    </location>
</feature>
<dbReference type="AlphaFoldDB" id="A0A1J4KT46"/>
<evidence type="ECO:0000313" key="7">
    <source>
        <dbReference type="Proteomes" id="UP000179807"/>
    </source>
</evidence>
<comment type="caution">
    <text evidence="6">The sequence shown here is derived from an EMBL/GenBank/DDBJ whole genome shotgun (WGS) entry which is preliminary data.</text>
</comment>
<dbReference type="InterPro" id="IPR035979">
    <property type="entry name" value="RBD_domain_sf"/>
</dbReference>
<protein>
    <recommendedName>
        <fullName evidence="5">RRM domain-containing protein</fullName>
    </recommendedName>
</protein>
<dbReference type="PROSITE" id="PS50102">
    <property type="entry name" value="RRM"/>
    <property type="match status" value="2"/>
</dbReference>
<dbReference type="InterPro" id="IPR000504">
    <property type="entry name" value="RRM_dom"/>
</dbReference>
<keyword evidence="7" id="KW-1185">Reference proteome</keyword>
<gene>
    <name evidence="6" type="ORF">TRFO_43128</name>
</gene>
<dbReference type="OrthoDB" id="410044at2759"/>
<dbReference type="SUPFAM" id="SSF54928">
    <property type="entry name" value="RNA-binding domain, RBD"/>
    <property type="match status" value="2"/>
</dbReference>
<dbReference type="VEuPathDB" id="TrichDB:TRFO_43128"/>
<dbReference type="Gene3D" id="3.30.70.330">
    <property type="match status" value="4"/>
</dbReference>
<keyword evidence="2 3" id="KW-0694">RNA-binding</keyword>
<dbReference type="RefSeq" id="XP_068367426.1">
    <property type="nucleotide sequence ID" value="XM_068514640.1"/>
</dbReference>
<dbReference type="PANTHER" id="PTHR24012">
    <property type="entry name" value="RNA BINDING PROTEIN"/>
    <property type="match status" value="1"/>
</dbReference>
<evidence type="ECO:0000256" key="4">
    <source>
        <dbReference type="SAM" id="MobiDB-lite"/>
    </source>
</evidence>
<dbReference type="GeneID" id="94849344"/>
<dbReference type="CDD" id="cd00590">
    <property type="entry name" value="RRM_SF"/>
    <property type="match status" value="2"/>
</dbReference>
<dbReference type="Pfam" id="PF00076">
    <property type="entry name" value="RRM_1"/>
    <property type="match status" value="3"/>
</dbReference>
<proteinExistence type="predicted"/>
<feature type="region of interest" description="Disordered" evidence="4">
    <location>
        <begin position="207"/>
        <end position="228"/>
    </location>
</feature>
<feature type="domain" description="RRM" evidence="5">
    <location>
        <begin position="300"/>
        <end position="372"/>
    </location>
</feature>
<accession>A0A1J4KT46</accession>
<dbReference type="SMART" id="SM00360">
    <property type="entry name" value="RRM"/>
    <property type="match status" value="4"/>
</dbReference>
<evidence type="ECO:0000259" key="5">
    <source>
        <dbReference type="PROSITE" id="PS50102"/>
    </source>
</evidence>
<dbReference type="Proteomes" id="UP000179807">
    <property type="component" value="Unassembled WGS sequence"/>
</dbReference>
<dbReference type="InterPro" id="IPR012677">
    <property type="entry name" value="Nucleotide-bd_a/b_plait_sf"/>
</dbReference>
<evidence type="ECO:0000256" key="1">
    <source>
        <dbReference type="ARBA" id="ARBA00022737"/>
    </source>
</evidence>
<dbReference type="EMBL" id="MLAK01000401">
    <property type="protein sequence ID" value="OHT14290.1"/>
    <property type="molecule type" value="Genomic_DNA"/>
</dbReference>